<comment type="similarity">
    <text evidence="1">Belongs to the UxaA family.</text>
</comment>
<dbReference type="GO" id="GO:0019698">
    <property type="term" value="P:D-galacturonate catabolic process"/>
    <property type="evidence" value="ECO:0007669"/>
    <property type="project" value="TreeGrafter"/>
</dbReference>
<gene>
    <name evidence="4" type="ORF">GO499_07900</name>
</gene>
<keyword evidence="5" id="KW-1185">Reference proteome</keyword>
<dbReference type="Gene3D" id="2.30.130.110">
    <property type="match status" value="1"/>
</dbReference>
<dbReference type="Pfam" id="PF04295">
    <property type="entry name" value="GD_AH_second"/>
    <property type="match status" value="1"/>
</dbReference>
<dbReference type="EMBL" id="CP046620">
    <property type="protein sequence ID" value="QHQ35124.1"/>
    <property type="molecule type" value="Genomic_DNA"/>
</dbReference>
<dbReference type="KEGG" id="amaq:GO499_07900"/>
<dbReference type="CDD" id="cd11613">
    <property type="entry name" value="SAF_AH_GD"/>
    <property type="match status" value="1"/>
</dbReference>
<dbReference type="InterPro" id="IPR048332">
    <property type="entry name" value="GD_AH_C"/>
</dbReference>
<sequence length="507" mass="53348">MTKVADAIRLHPADNIIVALADLEAGASVPGLEVPLVQSIVRGHKIASTDIAKGENVRRYGQIIGQATKNIAAGEHVHVQNLGMGAHEQDYAFGAEARALPVADATLTFDGYHRADGRVGTRNYIGILTSVNCSGSVAKFIAEAATKNGLLDAFPNVDGIVPITHGTGCGMSGKDEGYATLFRTLAGYAGHPNFGGILLIGLGCEVMQISALVDGRPIRADGALRYMTIQTEGGTRATIAKGLEELRGIAEIANQVERTPAPISHITVGMQCGGSDGYSGITANPALGAASDLLVRHGGTTILSETSEIYGAEHLLTRRAVSAEVGQKLIDRVHWWEDYTARNGGEMDNNPSPGNKRGGLTTILEKSLGAVAKSGAAPLTEVYLFGEKIDKQGFVFMDSPGFDPCSVTGQIASGANLIAFTTGRGSVSGYMPTPGIKIATNSEMYARLEDDMDLNCGDIITEGISIEEKGRQLFDLFIRVASGEKTKSEQLGFGGVEFVPWQIGAVM</sequence>
<dbReference type="InterPro" id="IPR013974">
    <property type="entry name" value="SAF"/>
</dbReference>
<evidence type="ECO:0000256" key="1">
    <source>
        <dbReference type="ARBA" id="ARBA00010986"/>
    </source>
</evidence>
<reference evidence="4 5" key="1">
    <citation type="submission" date="2019-12" db="EMBL/GenBank/DDBJ databases">
        <title>Complete genome sequence of Algicella marina strain 9Alg 56(T) isolated from the red alga Tichocarpus crinitus.</title>
        <authorList>
            <person name="Kim S.-G."/>
            <person name="Nedashkovskaya O.I."/>
        </authorList>
    </citation>
    <scope>NUCLEOTIDE SEQUENCE [LARGE SCALE GENOMIC DNA]</scope>
    <source>
        <strain evidence="4 5">9Alg 56</strain>
    </source>
</reference>
<accession>A0A6P1SWS7</accession>
<dbReference type="RefSeq" id="WP_161861689.1">
    <property type="nucleotide sequence ID" value="NZ_CP046620.1"/>
</dbReference>
<evidence type="ECO:0000313" key="4">
    <source>
        <dbReference type="EMBL" id="QHQ35124.1"/>
    </source>
</evidence>
<protein>
    <submittedName>
        <fullName evidence="4">Altronate dehydratase</fullName>
    </submittedName>
</protein>
<dbReference type="Pfam" id="PF08666">
    <property type="entry name" value="SAF"/>
    <property type="match status" value="1"/>
</dbReference>
<dbReference type="PANTHER" id="PTHR30536">
    <property type="entry name" value="ALTRONATE/GALACTARATE DEHYDRATASE"/>
    <property type="match status" value="1"/>
</dbReference>
<dbReference type="SMART" id="SM00858">
    <property type="entry name" value="SAF"/>
    <property type="match status" value="1"/>
</dbReference>
<proteinExistence type="inferred from homology"/>
<evidence type="ECO:0000313" key="5">
    <source>
        <dbReference type="Proteomes" id="UP000464495"/>
    </source>
</evidence>
<dbReference type="GO" id="GO:0016829">
    <property type="term" value="F:lyase activity"/>
    <property type="evidence" value="ECO:0007669"/>
    <property type="project" value="UniProtKB-KW"/>
</dbReference>
<evidence type="ECO:0000256" key="2">
    <source>
        <dbReference type="ARBA" id="ARBA00023239"/>
    </source>
</evidence>
<organism evidence="4 5">
    <name type="scientific">Algicella marina</name>
    <dbReference type="NCBI Taxonomy" id="2683284"/>
    <lineage>
        <taxon>Bacteria</taxon>
        <taxon>Pseudomonadati</taxon>
        <taxon>Pseudomonadota</taxon>
        <taxon>Alphaproteobacteria</taxon>
        <taxon>Rhodobacterales</taxon>
        <taxon>Paracoccaceae</taxon>
        <taxon>Algicella</taxon>
    </lineage>
</organism>
<dbReference type="Pfam" id="PF20629">
    <property type="entry name" value="GD_AH_C"/>
    <property type="match status" value="1"/>
</dbReference>
<evidence type="ECO:0000259" key="3">
    <source>
        <dbReference type="SMART" id="SM00858"/>
    </source>
</evidence>
<dbReference type="Proteomes" id="UP000464495">
    <property type="component" value="Chromosome"/>
</dbReference>
<dbReference type="InterPro" id="IPR052172">
    <property type="entry name" value="UxaA_altronate/galactarate_dh"/>
</dbReference>
<dbReference type="PANTHER" id="PTHR30536:SF5">
    <property type="entry name" value="ALTRONATE DEHYDRATASE"/>
    <property type="match status" value="1"/>
</dbReference>
<feature type="domain" description="SAF" evidence="3">
    <location>
        <begin position="14"/>
        <end position="83"/>
    </location>
</feature>
<dbReference type="InterPro" id="IPR044144">
    <property type="entry name" value="SAF_UxaA/GarD"/>
</dbReference>
<dbReference type="InterPro" id="IPR007392">
    <property type="entry name" value="GD_AH_second"/>
</dbReference>
<name>A0A6P1SWS7_9RHOB</name>
<dbReference type="AlphaFoldDB" id="A0A6P1SWS7"/>
<keyword evidence="2" id="KW-0456">Lyase</keyword>